<name>A0A9Q1G8A2_SYNKA</name>
<feature type="compositionally biased region" description="Polar residues" evidence="1">
    <location>
        <begin position="39"/>
        <end position="57"/>
    </location>
</feature>
<reference evidence="2" key="1">
    <citation type="journal article" date="2023" name="Science">
        <title>Genome structures resolve the early diversification of teleost fishes.</title>
        <authorList>
            <person name="Parey E."/>
            <person name="Louis A."/>
            <person name="Montfort J."/>
            <person name="Bouchez O."/>
            <person name="Roques C."/>
            <person name="Iampietro C."/>
            <person name="Lluch J."/>
            <person name="Castinel A."/>
            <person name="Donnadieu C."/>
            <person name="Desvignes T."/>
            <person name="Floi Bucao C."/>
            <person name="Jouanno E."/>
            <person name="Wen M."/>
            <person name="Mejri S."/>
            <person name="Dirks R."/>
            <person name="Jansen H."/>
            <person name="Henkel C."/>
            <person name="Chen W.J."/>
            <person name="Zahm M."/>
            <person name="Cabau C."/>
            <person name="Klopp C."/>
            <person name="Thompson A.W."/>
            <person name="Robinson-Rechavi M."/>
            <person name="Braasch I."/>
            <person name="Lecointre G."/>
            <person name="Bobe J."/>
            <person name="Postlethwait J.H."/>
            <person name="Berthelot C."/>
            <person name="Roest Crollius H."/>
            <person name="Guiguen Y."/>
        </authorList>
    </citation>
    <scope>NUCLEOTIDE SEQUENCE</scope>
    <source>
        <strain evidence="2">WJC10195</strain>
    </source>
</reference>
<dbReference type="Proteomes" id="UP001152622">
    <property type="component" value="Chromosome 2"/>
</dbReference>
<dbReference type="AlphaFoldDB" id="A0A9Q1G8A2"/>
<evidence type="ECO:0000256" key="1">
    <source>
        <dbReference type="SAM" id="MobiDB-lite"/>
    </source>
</evidence>
<gene>
    <name evidence="2" type="ORF">SKAU_G00074010</name>
</gene>
<evidence type="ECO:0000313" key="3">
    <source>
        <dbReference type="Proteomes" id="UP001152622"/>
    </source>
</evidence>
<feature type="region of interest" description="Disordered" evidence="1">
    <location>
        <begin position="1"/>
        <end position="57"/>
    </location>
</feature>
<dbReference type="OrthoDB" id="21060at2759"/>
<proteinExistence type="predicted"/>
<evidence type="ECO:0000313" key="2">
    <source>
        <dbReference type="EMBL" id="KAJ8376821.1"/>
    </source>
</evidence>
<accession>A0A9Q1G8A2</accession>
<comment type="caution">
    <text evidence="2">The sequence shown here is derived from an EMBL/GenBank/DDBJ whole genome shotgun (WGS) entry which is preliminary data.</text>
</comment>
<protein>
    <submittedName>
        <fullName evidence="2">Uncharacterized protein</fullName>
    </submittedName>
</protein>
<sequence>MSLTPNAKAGVATLTAPQASKVTPGKGTVIALPRPTTPQPNGAQRTPQTTTVQQSANYQPPQGMVLVRAESGLLLITQAQAQAQAQAQGIIPRVNTAARAPSMQAASQVCFGYSP</sequence>
<dbReference type="EMBL" id="JAINUF010000002">
    <property type="protein sequence ID" value="KAJ8376821.1"/>
    <property type="molecule type" value="Genomic_DNA"/>
</dbReference>
<keyword evidence="3" id="KW-1185">Reference proteome</keyword>
<organism evidence="2 3">
    <name type="scientific">Synaphobranchus kaupii</name>
    <name type="common">Kaup's arrowtooth eel</name>
    <dbReference type="NCBI Taxonomy" id="118154"/>
    <lineage>
        <taxon>Eukaryota</taxon>
        <taxon>Metazoa</taxon>
        <taxon>Chordata</taxon>
        <taxon>Craniata</taxon>
        <taxon>Vertebrata</taxon>
        <taxon>Euteleostomi</taxon>
        <taxon>Actinopterygii</taxon>
        <taxon>Neopterygii</taxon>
        <taxon>Teleostei</taxon>
        <taxon>Anguilliformes</taxon>
        <taxon>Synaphobranchidae</taxon>
        <taxon>Synaphobranchus</taxon>
    </lineage>
</organism>